<dbReference type="STRING" id="321339.SAMN05444340_101439"/>
<dbReference type="GO" id="GO:0045892">
    <property type="term" value="P:negative regulation of DNA-templated transcription"/>
    <property type="evidence" value="ECO:0007669"/>
    <property type="project" value="TreeGrafter"/>
</dbReference>
<protein>
    <submittedName>
        <fullName evidence="6">Transcriptional regulator, IclR family</fullName>
    </submittedName>
</protein>
<dbReference type="InterPro" id="IPR050707">
    <property type="entry name" value="HTH_MetabolicPath_Reg"/>
</dbReference>
<gene>
    <name evidence="6" type="ORF">SAMN05444340_101439</name>
</gene>
<dbReference type="GO" id="GO:0003700">
    <property type="term" value="F:DNA-binding transcription factor activity"/>
    <property type="evidence" value="ECO:0007669"/>
    <property type="project" value="TreeGrafter"/>
</dbReference>
<dbReference type="OrthoDB" id="6811967at2"/>
<evidence type="ECO:0000256" key="1">
    <source>
        <dbReference type="ARBA" id="ARBA00023015"/>
    </source>
</evidence>
<feature type="domain" description="HTH iclR-type" evidence="4">
    <location>
        <begin position="1"/>
        <end position="63"/>
    </location>
</feature>
<keyword evidence="1" id="KW-0805">Transcription regulation</keyword>
<reference evidence="6 7" key="1">
    <citation type="submission" date="2016-10" db="EMBL/GenBank/DDBJ databases">
        <authorList>
            <person name="de Groot N.N."/>
        </authorList>
    </citation>
    <scope>NUCLEOTIDE SEQUENCE [LARGE SCALE GENOMIC DNA]</scope>
    <source>
        <strain evidence="6 7">DSM 26880</strain>
    </source>
</reference>
<dbReference type="SUPFAM" id="SSF55781">
    <property type="entry name" value="GAF domain-like"/>
    <property type="match status" value="1"/>
</dbReference>
<evidence type="ECO:0000256" key="2">
    <source>
        <dbReference type="ARBA" id="ARBA00023125"/>
    </source>
</evidence>
<dbReference type="RefSeq" id="WP_089878491.1">
    <property type="nucleotide sequence ID" value="NZ_FNPF01000001.1"/>
</dbReference>
<dbReference type="PROSITE" id="PS51078">
    <property type="entry name" value="ICLR_ED"/>
    <property type="match status" value="1"/>
</dbReference>
<accession>A0A1H3FGU5</accession>
<dbReference type="AlphaFoldDB" id="A0A1H3FGU5"/>
<dbReference type="PANTHER" id="PTHR30136">
    <property type="entry name" value="HELIX-TURN-HELIX TRANSCRIPTIONAL REGULATOR, ICLR FAMILY"/>
    <property type="match status" value="1"/>
</dbReference>
<evidence type="ECO:0000259" key="4">
    <source>
        <dbReference type="PROSITE" id="PS51077"/>
    </source>
</evidence>
<dbReference type="SUPFAM" id="SSF46785">
    <property type="entry name" value="Winged helix' DNA-binding domain"/>
    <property type="match status" value="1"/>
</dbReference>
<dbReference type="Pfam" id="PF01614">
    <property type="entry name" value="IclR_C"/>
    <property type="match status" value="1"/>
</dbReference>
<evidence type="ECO:0000256" key="3">
    <source>
        <dbReference type="ARBA" id="ARBA00023163"/>
    </source>
</evidence>
<dbReference type="InterPro" id="IPR036390">
    <property type="entry name" value="WH_DNA-bd_sf"/>
</dbReference>
<dbReference type="PROSITE" id="PS51077">
    <property type="entry name" value="HTH_ICLR"/>
    <property type="match status" value="1"/>
</dbReference>
<evidence type="ECO:0000313" key="6">
    <source>
        <dbReference type="EMBL" id="SDX90353.1"/>
    </source>
</evidence>
<dbReference type="EMBL" id="FNPF01000001">
    <property type="protein sequence ID" value="SDX90353.1"/>
    <property type="molecule type" value="Genomic_DNA"/>
</dbReference>
<dbReference type="InterPro" id="IPR029016">
    <property type="entry name" value="GAF-like_dom_sf"/>
</dbReference>
<organism evidence="6 7">
    <name type="scientific">Citreimonas salinaria</name>
    <dbReference type="NCBI Taxonomy" id="321339"/>
    <lineage>
        <taxon>Bacteria</taxon>
        <taxon>Pseudomonadati</taxon>
        <taxon>Pseudomonadota</taxon>
        <taxon>Alphaproteobacteria</taxon>
        <taxon>Rhodobacterales</taxon>
        <taxon>Roseobacteraceae</taxon>
        <taxon>Citreimonas</taxon>
    </lineage>
</organism>
<evidence type="ECO:0000259" key="5">
    <source>
        <dbReference type="PROSITE" id="PS51078"/>
    </source>
</evidence>
<dbReference type="InterPro" id="IPR036388">
    <property type="entry name" value="WH-like_DNA-bd_sf"/>
</dbReference>
<dbReference type="PANTHER" id="PTHR30136:SF24">
    <property type="entry name" value="HTH-TYPE TRANSCRIPTIONAL REPRESSOR ALLR"/>
    <property type="match status" value="1"/>
</dbReference>
<keyword evidence="2" id="KW-0238">DNA-binding</keyword>
<keyword evidence="3" id="KW-0804">Transcription</keyword>
<dbReference type="Pfam" id="PF09339">
    <property type="entry name" value="HTH_IclR"/>
    <property type="match status" value="1"/>
</dbReference>
<sequence length="274" mass="29286">MGTITKALRLLSHFSSDRAEIGLASFVRLSGGDKATVRRHLVELEKNGFLEQNPETRSYRLGPALLRLASVREKHFPIRAAIVPVVDDMAAHLGELVHASLWQGDVMSPLYHADVSRHGLRVIFDEAELLPLHATASGLAMLAFGPEGIADTVLGADLASYTPSTVIARSDLQHLIETCRAAGQSCSDEFFTKGVISFGMPFFGPAGDAIGTLAVAYPRSRQTPSLEARVIAALRDGCRTITRACGGTVPPALAEIWDRDLAGPGQPHDRGSAA</sequence>
<keyword evidence="7" id="KW-1185">Reference proteome</keyword>
<dbReference type="InterPro" id="IPR005471">
    <property type="entry name" value="Tscrpt_reg_IclR_N"/>
</dbReference>
<feature type="domain" description="IclR-ED" evidence="5">
    <location>
        <begin position="64"/>
        <end position="247"/>
    </location>
</feature>
<dbReference type="Gene3D" id="3.30.450.40">
    <property type="match status" value="1"/>
</dbReference>
<dbReference type="GO" id="GO:0003677">
    <property type="term" value="F:DNA binding"/>
    <property type="evidence" value="ECO:0007669"/>
    <property type="project" value="UniProtKB-KW"/>
</dbReference>
<evidence type="ECO:0000313" key="7">
    <source>
        <dbReference type="Proteomes" id="UP000199286"/>
    </source>
</evidence>
<dbReference type="Proteomes" id="UP000199286">
    <property type="component" value="Unassembled WGS sequence"/>
</dbReference>
<proteinExistence type="predicted"/>
<name>A0A1H3FGU5_9RHOB</name>
<dbReference type="Gene3D" id="1.10.10.10">
    <property type="entry name" value="Winged helix-like DNA-binding domain superfamily/Winged helix DNA-binding domain"/>
    <property type="match status" value="1"/>
</dbReference>
<dbReference type="SMART" id="SM00346">
    <property type="entry name" value="HTH_ICLR"/>
    <property type="match status" value="1"/>
</dbReference>
<dbReference type="InterPro" id="IPR014757">
    <property type="entry name" value="Tscrpt_reg_IclR_C"/>
</dbReference>